<dbReference type="GO" id="GO:0006272">
    <property type="term" value="P:leading strand elongation"/>
    <property type="evidence" value="ECO:0007669"/>
    <property type="project" value="TreeGrafter"/>
</dbReference>
<dbReference type="GO" id="GO:0003677">
    <property type="term" value="F:DNA binding"/>
    <property type="evidence" value="ECO:0007669"/>
    <property type="project" value="UniProtKB-KW"/>
</dbReference>
<feature type="region of interest" description="Disordered" evidence="2">
    <location>
        <begin position="1"/>
        <end position="22"/>
    </location>
</feature>
<dbReference type="GO" id="GO:0008622">
    <property type="term" value="C:epsilon DNA polymerase complex"/>
    <property type="evidence" value="ECO:0007669"/>
    <property type="project" value="InterPro"/>
</dbReference>
<dbReference type="GO" id="GO:0045004">
    <property type="term" value="P:DNA replication proofreading"/>
    <property type="evidence" value="ECO:0007669"/>
    <property type="project" value="TreeGrafter"/>
</dbReference>
<comment type="cofactor">
    <cofactor evidence="1">
        <name>[4Fe-4S] cluster</name>
        <dbReference type="ChEBI" id="CHEBI:49883"/>
    </cofactor>
</comment>
<evidence type="ECO:0000256" key="2">
    <source>
        <dbReference type="SAM" id="MobiDB-lite"/>
    </source>
</evidence>
<keyword evidence="1" id="KW-0411">Iron-sulfur</keyword>
<dbReference type="GO" id="GO:0051539">
    <property type="term" value="F:4 iron, 4 sulfur cluster binding"/>
    <property type="evidence" value="ECO:0007669"/>
    <property type="project" value="UniProtKB-KW"/>
</dbReference>
<dbReference type="EC" id="2.7.7.7" evidence="1"/>
<comment type="caution">
    <text evidence="3">The sequence shown here is derived from an EMBL/GenBank/DDBJ whole genome shotgun (WGS) entry which is preliminary data.</text>
</comment>
<keyword evidence="1" id="KW-0863">Zinc-finger</keyword>
<feature type="region of interest" description="Disordered" evidence="2">
    <location>
        <begin position="243"/>
        <end position="272"/>
    </location>
</feature>
<sequence length="553" mass="62966">MADQNPAESEPKSGSDASSRIEEVSEWLAKTFEATGKPVTEFEYTPRSISHLHDLLIVSKAKDEAARLVARDFHQKASEYRSQGQYFDQVTYAHFTSRTHYFRVMSMFLNMNGQSAISVEDTLKIIICRKQHKKLYSLEMELAAARNKGFVLKQLLETNGIYFEGKPLVMIGVITTFGRQKNRDAIRNVWMGSGAMLDPNCDSYGLKQFCSENCGNNQDKDIDRENRLTNDFLILKRDHHETLSSSSSVSPPQFQRLLESSKGSSSASEIERKRRSASLSSFVHLRSMSPRSSSHRCFSCRNTTPPPLAPPPFLRVDAQDRRCGRSSPFIFSILPPSIVSDEVCAACDFNHPGKTCLRKLEWAWDGETFMAKKSDYYHIKKQIESDFVDGANVRLSKSFLDLSKTEQQSRLKDRLKKYCQKIFERKLTISCPCVMLNVDVAINNTNDQYLIWINQAKSWSQILSLLTSTSEVYGDPLQHPQKEIYWSNVDAIVRIFAHQICTPAPGTSVHYTRKFYENLVPSYTVYKVKCPDHLSFSSTIQKIVTIPAAMQKV</sequence>
<dbReference type="InterPro" id="IPR029703">
    <property type="entry name" value="POL2"/>
</dbReference>
<keyword evidence="1" id="KW-0235">DNA replication</keyword>
<dbReference type="PANTHER" id="PTHR10670">
    <property type="entry name" value="DNA POLYMERASE EPSILON CATALYTIC SUBUNIT A"/>
    <property type="match status" value="1"/>
</dbReference>
<keyword evidence="1" id="KW-0808">Transferase</keyword>
<keyword evidence="1" id="KW-0479">Metal-binding</keyword>
<evidence type="ECO:0000313" key="4">
    <source>
        <dbReference type="Proteomes" id="UP000289738"/>
    </source>
</evidence>
<feature type="compositionally biased region" description="Basic and acidic residues" evidence="2">
    <location>
        <begin position="9"/>
        <end position="22"/>
    </location>
</feature>
<dbReference type="GO" id="GO:0008270">
    <property type="term" value="F:zinc ion binding"/>
    <property type="evidence" value="ECO:0007669"/>
    <property type="project" value="UniProtKB-KW"/>
</dbReference>
<name>A0A444X448_ARAHY</name>
<comment type="similarity">
    <text evidence="1">Belongs to the DNA polymerase type-B family.</text>
</comment>
<keyword evidence="1" id="KW-0862">Zinc</keyword>
<keyword evidence="4" id="KW-1185">Reference proteome</keyword>
<dbReference type="GO" id="GO:0000278">
    <property type="term" value="P:mitotic cell cycle"/>
    <property type="evidence" value="ECO:0007669"/>
    <property type="project" value="TreeGrafter"/>
</dbReference>
<dbReference type="EMBL" id="SDMP01000020">
    <property type="protein sequence ID" value="RYQ84460.1"/>
    <property type="molecule type" value="Genomic_DNA"/>
</dbReference>
<dbReference type="InterPro" id="IPR026243">
    <property type="entry name" value="HAUS1"/>
</dbReference>
<evidence type="ECO:0000256" key="1">
    <source>
        <dbReference type="RuleBase" id="RU365029"/>
    </source>
</evidence>
<reference evidence="3 4" key="1">
    <citation type="submission" date="2019-01" db="EMBL/GenBank/DDBJ databases">
        <title>Sequencing of cultivated peanut Arachis hypogaea provides insights into genome evolution and oil improvement.</title>
        <authorList>
            <person name="Chen X."/>
        </authorList>
    </citation>
    <scope>NUCLEOTIDE SEQUENCE [LARGE SCALE GENOMIC DNA]</scope>
    <source>
        <strain evidence="4">cv. Fuhuasheng</strain>
        <tissue evidence="3">Leaves</tissue>
    </source>
</reference>
<dbReference type="Pfam" id="PF25762">
    <property type="entry name" value="HAUS1"/>
    <property type="match status" value="1"/>
</dbReference>
<comment type="catalytic activity">
    <reaction evidence="1">
        <text>DNA(n) + a 2'-deoxyribonucleoside 5'-triphosphate = DNA(n+1) + diphosphate</text>
        <dbReference type="Rhea" id="RHEA:22508"/>
        <dbReference type="Rhea" id="RHEA-COMP:17339"/>
        <dbReference type="Rhea" id="RHEA-COMP:17340"/>
        <dbReference type="ChEBI" id="CHEBI:33019"/>
        <dbReference type="ChEBI" id="CHEBI:61560"/>
        <dbReference type="ChEBI" id="CHEBI:173112"/>
        <dbReference type="EC" id="2.7.7.7"/>
    </reaction>
</comment>
<dbReference type="GO" id="GO:0008310">
    <property type="term" value="F:single-stranded DNA 3'-5' DNA exonuclease activity"/>
    <property type="evidence" value="ECO:0007669"/>
    <property type="project" value="TreeGrafter"/>
</dbReference>
<dbReference type="AlphaFoldDB" id="A0A444X448"/>
<keyword evidence="1" id="KW-0408">Iron</keyword>
<dbReference type="GO" id="GO:0003887">
    <property type="term" value="F:DNA-directed DNA polymerase activity"/>
    <property type="evidence" value="ECO:0007669"/>
    <property type="project" value="UniProtKB-KW"/>
</dbReference>
<evidence type="ECO:0000313" key="3">
    <source>
        <dbReference type="EMBL" id="RYQ84460.1"/>
    </source>
</evidence>
<keyword evidence="1" id="KW-0004">4Fe-4S</keyword>
<keyword evidence="1" id="KW-0239">DNA-directed DNA polymerase</keyword>
<dbReference type="GO" id="GO:0006287">
    <property type="term" value="P:base-excision repair, gap-filling"/>
    <property type="evidence" value="ECO:0007669"/>
    <property type="project" value="TreeGrafter"/>
</dbReference>
<dbReference type="GO" id="GO:0006297">
    <property type="term" value="P:nucleotide-excision repair, DNA gap filling"/>
    <property type="evidence" value="ECO:0007669"/>
    <property type="project" value="TreeGrafter"/>
</dbReference>
<comment type="subcellular location">
    <subcellularLocation>
        <location evidence="1">Nucleus</location>
    </subcellularLocation>
</comment>
<protein>
    <recommendedName>
        <fullName evidence="1">DNA polymerase epsilon catalytic subunit</fullName>
        <ecNumber evidence="1">2.7.7.7</ecNumber>
    </recommendedName>
</protein>
<comment type="function">
    <text evidence="1">DNA polymerase II participates in chromosomal DNA replication.</text>
</comment>
<keyword evidence="1" id="KW-0238">DNA-binding</keyword>
<keyword evidence="1" id="KW-0539">Nucleus</keyword>
<dbReference type="Proteomes" id="UP000289738">
    <property type="component" value="Chromosome B10"/>
</dbReference>
<gene>
    <name evidence="3" type="ORF">Ahy_B10g103810</name>
</gene>
<keyword evidence="1" id="KW-0548">Nucleotidyltransferase</keyword>
<dbReference type="PANTHER" id="PTHR10670:SF0">
    <property type="entry name" value="DNA POLYMERASE EPSILON CATALYTIC SUBUNIT A"/>
    <property type="match status" value="1"/>
</dbReference>
<accession>A0A444X448</accession>
<proteinExistence type="inferred from homology"/>
<dbReference type="STRING" id="3818.A0A444X448"/>
<organism evidence="3 4">
    <name type="scientific">Arachis hypogaea</name>
    <name type="common">Peanut</name>
    <dbReference type="NCBI Taxonomy" id="3818"/>
    <lineage>
        <taxon>Eukaryota</taxon>
        <taxon>Viridiplantae</taxon>
        <taxon>Streptophyta</taxon>
        <taxon>Embryophyta</taxon>
        <taxon>Tracheophyta</taxon>
        <taxon>Spermatophyta</taxon>
        <taxon>Magnoliopsida</taxon>
        <taxon>eudicotyledons</taxon>
        <taxon>Gunneridae</taxon>
        <taxon>Pentapetalae</taxon>
        <taxon>rosids</taxon>
        <taxon>fabids</taxon>
        <taxon>Fabales</taxon>
        <taxon>Fabaceae</taxon>
        <taxon>Papilionoideae</taxon>
        <taxon>50 kb inversion clade</taxon>
        <taxon>dalbergioids sensu lato</taxon>
        <taxon>Dalbergieae</taxon>
        <taxon>Pterocarpus clade</taxon>
        <taxon>Arachis</taxon>
    </lineage>
</organism>